<dbReference type="InterPro" id="IPR023591">
    <property type="entry name" value="Ribosomal_uS2_flav_dom_sf"/>
</dbReference>
<accession>A0A914Y2K6</accession>
<dbReference type="AlphaFoldDB" id="A0A914Y2K6"/>
<dbReference type="GO" id="GO:0006412">
    <property type="term" value="P:translation"/>
    <property type="evidence" value="ECO:0007669"/>
    <property type="project" value="InterPro"/>
</dbReference>
<dbReference type="Gene3D" id="3.40.50.10490">
    <property type="entry name" value="Glucose-6-phosphate isomerase like protein, domain 1"/>
    <property type="match status" value="1"/>
</dbReference>
<reference evidence="3" key="1">
    <citation type="submission" date="2022-11" db="UniProtKB">
        <authorList>
            <consortium name="WormBaseParasite"/>
        </authorList>
    </citation>
    <scope>IDENTIFICATION</scope>
</reference>
<proteinExistence type="inferred from homology"/>
<dbReference type="PRINTS" id="PR00395">
    <property type="entry name" value="RIBOSOMALS2"/>
</dbReference>
<name>A0A914Y2K6_9BILA</name>
<evidence type="ECO:0000256" key="1">
    <source>
        <dbReference type="ARBA" id="ARBA00006242"/>
    </source>
</evidence>
<evidence type="ECO:0000313" key="2">
    <source>
        <dbReference type="Proteomes" id="UP000887577"/>
    </source>
</evidence>
<comment type="similarity">
    <text evidence="1">Belongs to the universal ribosomal protein uS2 family.</text>
</comment>
<dbReference type="Pfam" id="PF00318">
    <property type="entry name" value="Ribosomal_S2"/>
    <property type="match status" value="1"/>
</dbReference>
<sequence>MNRFTPLITRIFSRRCFSTALASPSAEIQIDVEPTSEVLKKASVRPSLLKPYLDNILQEEDYFKMSKAVSITEMFDARVHYGHRIGTINDNMKWSLYGERLGICIFDLDITKKYLIKALNFLAHVSYRGGMVLFVSSDRANMLLIEKMAAEMGQYSHTRKWQEGTLTNIGQLFGAPVRLPDVIIFLSTLSS</sequence>
<dbReference type="SUPFAM" id="SSF52313">
    <property type="entry name" value="Ribosomal protein S2"/>
    <property type="match status" value="1"/>
</dbReference>
<dbReference type="PANTHER" id="PTHR12534:SF0">
    <property type="entry name" value="SMALL RIBOSOMAL SUBUNIT PROTEIN US2M"/>
    <property type="match status" value="1"/>
</dbReference>
<dbReference type="WBParaSite" id="PSU_v2.g14409.t1">
    <property type="protein sequence ID" value="PSU_v2.g14409.t1"/>
    <property type="gene ID" value="PSU_v2.g14409"/>
</dbReference>
<dbReference type="PANTHER" id="PTHR12534">
    <property type="entry name" value="30S RIBOSOMAL PROTEIN S2 PROKARYOTIC AND ORGANELLAR"/>
    <property type="match status" value="1"/>
</dbReference>
<dbReference type="CDD" id="cd01425">
    <property type="entry name" value="RPS2"/>
    <property type="match status" value="1"/>
</dbReference>
<dbReference type="Proteomes" id="UP000887577">
    <property type="component" value="Unplaced"/>
</dbReference>
<organism evidence="2 3">
    <name type="scientific">Panagrolaimus superbus</name>
    <dbReference type="NCBI Taxonomy" id="310955"/>
    <lineage>
        <taxon>Eukaryota</taxon>
        <taxon>Metazoa</taxon>
        <taxon>Ecdysozoa</taxon>
        <taxon>Nematoda</taxon>
        <taxon>Chromadorea</taxon>
        <taxon>Rhabditida</taxon>
        <taxon>Tylenchina</taxon>
        <taxon>Panagrolaimomorpha</taxon>
        <taxon>Panagrolaimoidea</taxon>
        <taxon>Panagrolaimidae</taxon>
        <taxon>Panagrolaimus</taxon>
    </lineage>
</organism>
<protein>
    <submittedName>
        <fullName evidence="3">Mitochondrial ribosomal protein S2</fullName>
    </submittedName>
</protein>
<dbReference type="InterPro" id="IPR005706">
    <property type="entry name" value="Ribosomal_uS2_bac/mit/plastid"/>
</dbReference>
<dbReference type="GO" id="GO:0005763">
    <property type="term" value="C:mitochondrial small ribosomal subunit"/>
    <property type="evidence" value="ECO:0007669"/>
    <property type="project" value="TreeGrafter"/>
</dbReference>
<keyword evidence="2" id="KW-1185">Reference proteome</keyword>
<evidence type="ECO:0000313" key="3">
    <source>
        <dbReference type="WBParaSite" id="PSU_v2.g14409.t1"/>
    </source>
</evidence>
<dbReference type="GO" id="GO:0003735">
    <property type="term" value="F:structural constituent of ribosome"/>
    <property type="evidence" value="ECO:0007669"/>
    <property type="project" value="InterPro"/>
</dbReference>
<dbReference type="InterPro" id="IPR001865">
    <property type="entry name" value="Ribosomal_uS2"/>
</dbReference>